<keyword evidence="4" id="KW-1185">Reference proteome</keyword>
<comment type="caution">
    <text evidence="3">The sequence shown here is derived from an EMBL/GenBank/DDBJ whole genome shotgun (WGS) entry which is preliminary data.</text>
</comment>
<name>A0A541B472_9NOCA</name>
<organism evidence="3 4">
    <name type="scientific">Rhodococcus spelaei</name>
    <dbReference type="NCBI Taxonomy" id="2546320"/>
    <lineage>
        <taxon>Bacteria</taxon>
        <taxon>Bacillati</taxon>
        <taxon>Actinomycetota</taxon>
        <taxon>Actinomycetes</taxon>
        <taxon>Mycobacteriales</taxon>
        <taxon>Nocardiaceae</taxon>
        <taxon>Rhodococcus</taxon>
    </lineage>
</organism>
<evidence type="ECO:0000256" key="1">
    <source>
        <dbReference type="SAM" id="SignalP"/>
    </source>
</evidence>
<feature type="signal peptide" evidence="1">
    <location>
        <begin position="1"/>
        <end position="38"/>
    </location>
</feature>
<proteinExistence type="predicted"/>
<dbReference type="AlphaFoldDB" id="A0A541B472"/>
<evidence type="ECO:0000313" key="3">
    <source>
        <dbReference type="EMBL" id="TQF67115.1"/>
    </source>
</evidence>
<keyword evidence="1" id="KW-0732">Signal</keyword>
<dbReference type="Proteomes" id="UP000316256">
    <property type="component" value="Unassembled WGS sequence"/>
</dbReference>
<dbReference type="RefSeq" id="WP_142101134.1">
    <property type="nucleotide sequence ID" value="NZ_VIGH01000007.1"/>
</dbReference>
<evidence type="ECO:0000259" key="2">
    <source>
        <dbReference type="Pfam" id="PF09992"/>
    </source>
</evidence>
<feature type="domain" description="Phosphodiester glycosidase" evidence="2">
    <location>
        <begin position="275"/>
        <end position="344"/>
    </location>
</feature>
<dbReference type="EMBL" id="VIGH01000007">
    <property type="protein sequence ID" value="TQF67115.1"/>
    <property type="molecule type" value="Genomic_DNA"/>
</dbReference>
<gene>
    <name evidence="3" type="ORF">FK531_16210</name>
</gene>
<evidence type="ECO:0000313" key="4">
    <source>
        <dbReference type="Proteomes" id="UP000316256"/>
    </source>
</evidence>
<accession>A0A541B472</accession>
<reference evidence="3 4" key="1">
    <citation type="submission" date="2019-06" db="EMBL/GenBank/DDBJ databases">
        <title>Rhodococcus spaelei sp. nov., isolated from a cave.</title>
        <authorList>
            <person name="Lee S.D."/>
        </authorList>
    </citation>
    <scope>NUCLEOTIDE SEQUENCE [LARGE SCALE GENOMIC DNA]</scope>
    <source>
        <strain evidence="3 4">C9-5</strain>
    </source>
</reference>
<protein>
    <recommendedName>
        <fullName evidence="2">Phosphodiester glycosidase domain-containing protein</fullName>
    </recommendedName>
</protein>
<dbReference type="OrthoDB" id="6463637at2"/>
<feature type="chain" id="PRO_5022075648" description="Phosphodiester glycosidase domain-containing protein" evidence="1">
    <location>
        <begin position="39"/>
        <end position="389"/>
    </location>
</feature>
<dbReference type="Pfam" id="PF09992">
    <property type="entry name" value="NAGPA"/>
    <property type="match status" value="1"/>
</dbReference>
<dbReference type="InterPro" id="IPR018711">
    <property type="entry name" value="NAGPA"/>
</dbReference>
<sequence length="389" mass="40285">MRFSAIAARFTRRIVTTTAATALCAGVLAPVFAAPAQADDFAGAQARLNAAVAASGGAPLTYQFGPDFPVPMITAAGRAYDMPTDARLVVIGRASHSGLVSQLLTDSSGRCEGNPNAVTADGMRQNSELYGPVEAWQRMGSPAIAINANFFDVRPQAAGTNWAQNGCSSPLGAYYDAHPDTHSAASIFDLASRYYVGKEGLSDGAGKVWSPLSTFVIGDGFLGMPTDANFDLRDAESATLNNAAEALVNQLEFSGKSFVAFGGLKIRGPGPDFQFVDNPIRRAARTAVGFNTARDELYVFQGGSNESDGFTIGNVQDAFRALGSDRAVVLDGGGSSALVMNKNAGITWAGQGINAGIAPVGSCAQIPGAYCSPGAARPVPGWLGLRTGR</sequence>